<comment type="caution">
    <text evidence="1">The sequence shown here is derived from an EMBL/GenBank/DDBJ whole genome shotgun (WGS) entry which is preliminary data.</text>
</comment>
<name>A0A363P0M8_9SPHI</name>
<dbReference type="Gene3D" id="1.20.1600.10">
    <property type="entry name" value="Outer membrane efflux proteins (OEP)"/>
    <property type="match status" value="1"/>
</dbReference>
<protein>
    <recommendedName>
        <fullName evidence="3">TolC family protein</fullName>
    </recommendedName>
</protein>
<keyword evidence="2" id="KW-1185">Reference proteome</keyword>
<dbReference type="Proteomes" id="UP000250831">
    <property type="component" value="Unassembled WGS sequence"/>
</dbReference>
<evidence type="ECO:0000313" key="1">
    <source>
        <dbReference type="EMBL" id="PUV26557.1"/>
    </source>
</evidence>
<proteinExistence type="predicted"/>
<dbReference type="GO" id="GO:0015562">
    <property type="term" value="F:efflux transmembrane transporter activity"/>
    <property type="evidence" value="ECO:0007669"/>
    <property type="project" value="InterPro"/>
</dbReference>
<accession>A0A363P0M8</accession>
<evidence type="ECO:0008006" key="3">
    <source>
        <dbReference type="Google" id="ProtNLM"/>
    </source>
</evidence>
<dbReference type="SUPFAM" id="SSF56954">
    <property type="entry name" value="Outer membrane efflux proteins (OEP)"/>
    <property type="match status" value="1"/>
</dbReference>
<dbReference type="AlphaFoldDB" id="A0A363P0M8"/>
<organism evidence="1 2">
    <name type="scientific">Sphingobacterium athyrii</name>
    <dbReference type="NCBI Taxonomy" id="2152717"/>
    <lineage>
        <taxon>Bacteria</taxon>
        <taxon>Pseudomonadati</taxon>
        <taxon>Bacteroidota</taxon>
        <taxon>Sphingobacteriia</taxon>
        <taxon>Sphingobacteriales</taxon>
        <taxon>Sphingobacteriaceae</taxon>
        <taxon>Sphingobacterium</taxon>
    </lineage>
</organism>
<sequence length="66" mass="7679">MLQEARAILEGKIYSYNRGEIALLEVINAQRSYNETRLAYDEARYNYAVALVELRRAAAIWDIDQL</sequence>
<evidence type="ECO:0000313" key="2">
    <source>
        <dbReference type="Proteomes" id="UP000250831"/>
    </source>
</evidence>
<reference evidence="1 2" key="1">
    <citation type="submission" date="2018-04" db="EMBL/GenBank/DDBJ databases">
        <title>Sphingobacterium sp. M46 Genome.</title>
        <authorList>
            <person name="Cheng J."/>
            <person name="Li Y."/>
        </authorList>
    </citation>
    <scope>NUCLEOTIDE SEQUENCE [LARGE SCALE GENOMIC DNA]</scope>
    <source>
        <strain evidence="1 2">M46</strain>
    </source>
</reference>
<dbReference type="EMBL" id="QCXX01000001">
    <property type="protein sequence ID" value="PUV26557.1"/>
    <property type="molecule type" value="Genomic_DNA"/>
</dbReference>
<gene>
    <name evidence="1" type="ORF">DCO56_06360</name>
</gene>
<dbReference type="OrthoDB" id="9791261at2"/>
<dbReference type="RefSeq" id="WP_108632849.1">
    <property type="nucleotide sequence ID" value="NZ_QCXX01000001.1"/>
</dbReference>